<dbReference type="Pfam" id="PF03184">
    <property type="entry name" value="DDE_1"/>
    <property type="match status" value="1"/>
</dbReference>
<evidence type="ECO:0000259" key="1">
    <source>
        <dbReference type="Pfam" id="PF03184"/>
    </source>
</evidence>
<evidence type="ECO:0000313" key="3">
    <source>
        <dbReference type="Proteomes" id="UP000324800"/>
    </source>
</evidence>
<protein>
    <recommendedName>
        <fullName evidence="1">DDE-1 domain-containing protein</fullName>
    </recommendedName>
</protein>
<dbReference type="PANTHER" id="PTHR33050">
    <property type="entry name" value="REVERSE TRANSCRIPTASE DOMAIN-CONTAINING PROTEIN"/>
    <property type="match status" value="1"/>
</dbReference>
<name>A0A5J4UCN4_9EUKA</name>
<dbReference type="GO" id="GO:0003676">
    <property type="term" value="F:nucleic acid binding"/>
    <property type="evidence" value="ECO:0007669"/>
    <property type="project" value="InterPro"/>
</dbReference>
<evidence type="ECO:0000313" key="2">
    <source>
        <dbReference type="EMBL" id="KAA6367671.1"/>
    </source>
</evidence>
<dbReference type="PANTHER" id="PTHR33050:SF7">
    <property type="entry name" value="RIBONUCLEASE H"/>
    <property type="match status" value="1"/>
</dbReference>
<sequence>MRSITSKDDKTVEAMFEFQHHPTSVSMALGMTTTEVQSASRCYCREPDRSQGEGFRQPSLLSLNGDKRVAEEIKLLISINQSPGMEQVADLIEQRRRSEVMSTIEIAIILELLGQVEQQDVPVELPSPQYVSALLHKYQLNAGKSTALAHARSLAAVRSNFKNWLVKLFTVKLILGLKTKQFHNGDEISLEIDISCIVAKNIGSSRAPSEQLEVNPGHISLMLTISPECPSPKPFIIVSGLNDFITMRHYSKMRNDCDKKQRKEHYYSETQKLVFLFDGHVTLGNKQSLANFADENANVVIFPSMLMHVMQLVNRVVARNFRGKYCKTLRRLVLALRNGNESRALTATKMCRLIVRAAIDAVSTQLPGVKNEVADALSRLTRSGDYELKEKIFRQTCLQMNFNPTIDLFSQHFNNLLPRFMSTIIGRGKIAIDALNQTWKMELPWIHPPIPLLPAVLKKIREEQIEAMIIAPLQPGQIWYTELVNENARSHMLGWSNEIVEPATSLIKKNLKLSPEEICCFLMDRKPEKEEYSQERFQEYQTYPEEQET</sequence>
<proteinExistence type="predicted"/>
<dbReference type="InterPro" id="IPR004875">
    <property type="entry name" value="DDE_SF_endonuclease_dom"/>
</dbReference>
<reference evidence="2 3" key="1">
    <citation type="submission" date="2019-03" db="EMBL/GenBank/DDBJ databases">
        <title>Single cell metagenomics reveals metabolic interactions within the superorganism composed of flagellate Streblomastix strix and complex community of Bacteroidetes bacteria on its surface.</title>
        <authorList>
            <person name="Treitli S.C."/>
            <person name="Kolisko M."/>
            <person name="Husnik F."/>
            <person name="Keeling P."/>
            <person name="Hampl V."/>
        </authorList>
    </citation>
    <scope>NUCLEOTIDE SEQUENCE [LARGE SCALE GENOMIC DNA]</scope>
    <source>
        <strain evidence="2">ST1C</strain>
    </source>
</reference>
<dbReference type="Proteomes" id="UP000324800">
    <property type="component" value="Unassembled WGS sequence"/>
</dbReference>
<dbReference type="InterPro" id="IPR052055">
    <property type="entry name" value="Hepadnavirus_pol/RT"/>
</dbReference>
<feature type="domain" description="DDE-1" evidence="1">
    <location>
        <begin position="268"/>
        <end position="357"/>
    </location>
</feature>
<dbReference type="AlphaFoldDB" id="A0A5J4UCN4"/>
<accession>A0A5J4UCN4</accession>
<gene>
    <name evidence="2" type="ORF">EZS28_036802</name>
</gene>
<organism evidence="2 3">
    <name type="scientific">Streblomastix strix</name>
    <dbReference type="NCBI Taxonomy" id="222440"/>
    <lineage>
        <taxon>Eukaryota</taxon>
        <taxon>Metamonada</taxon>
        <taxon>Preaxostyla</taxon>
        <taxon>Oxymonadida</taxon>
        <taxon>Streblomastigidae</taxon>
        <taxon>Streblomastix</taxon>
    </lineage>
</organism>
<comment type="caution">
    <text evidence="2">The sequence shown here is derived from an EMBL/GenBank/DDBJ whole genome shotgun (WGS) entry which is preliminary data.</text>
</comment>
<dbReference type="EMBL" id="SNRW01018097">
    <property type="protein sequence ID" value="KAA6367671.1"/>
    <property type="molecule type" value="Genomic_DNA"/>
</dbReference>